<evidence type="ECO:0000313" key="2">
    <source>
        <dbReference type="Proteomes" id="UP000008534"/>
    </source>
</evidence>
<accession>G2MC42</accession>
<proteinExistence type="predicted"/>
<organism evidence="1 2">
    <name type="scientific">Helicobacter pylori SNT49</name>
    <dbReference type="NCBI Taxonomy" id="1055530"/>
    <lineage>
        <taxon>Bacteria</taxon>
        <taxon>Pseudomonadati</taxon>
        <taxon>Campylobacterota</taxon>
        <taxon>Epsilonproteobacteria</taxon>
        <taxon>Campylobacterales</taxon>
        <taxon>Helicobacteraceae</taxon>
        <taxon>Helicobacter</taxon>
    </lineage>
</organism>
<dbReference type="AlphaFoldDB" id="G2MC42"/>
<sequence length="33" mass="4036">MQIFHKNFCDFLCENQPLWIEVSTNLGKRTFQF</sequence>
<gene>
    <name evidence="1" type="ORF">HPSNT_04235</name>
</gene>
<dbReference type="HOGENOM" id="CLU_3382267_0_0_7"/>
<dbReference type="EMBL" id="CP002983">
    <property type="protein sequence ID" value="AEN16997.1"/>
    <property type="molecule type" value="Genomic_DNA"/>
</dbReference>
<protein>
    <submittedName>
        <fullName evidence="1">Uncharacterized protein</fullName>
    </submittedName>
</protein>
<name>G2MC42_HELPX</name>
<dbReference type="Proteomes" id="UP000008534">
    <property type="component" value="Chromosome"/>
</dbReference>
<evidence type="ECO:0000313" key="1">
    <source>
        <dbReference type="EMBL" id="AEN16997.1"/>
    </source>
</evidence>
<reference evidence="1 2" key="1">
    <citation type="submission" date="2011-08" db="EMBL/GenBank/DDBJ databases">
        <authorList>
            <person name="Kersulyte D."/>
            <person name="Choudhury A."/>
            <person name="Mukhopadhyay A.K."/>
            <person name="Nair G.B."/>
            <person name="Berg D.E."/>
        </authorList>
    </citation>
    <scope>NUCLEOTIDE SEQUENCE [LARGE SCALE GENOMIC DNA]</scope>
    <source>
        <strain evidence="2">SNT49</strain>
    </source>
</reference>
<dbReference type="KEGG" id="hen:HPSNT_04235"/>